<evidence type="ECO:0000256" key="5">
    <source>
        <dbReference type="ARBA" id="ARBA00022679"/>
    </source>
</evidence>
<dbReference type="PIRSF" id="PIRSF017288">
    <property type="entry name" value="PMK_GHMP_euk"/>
    <property type="match status" value="1"/>
</dbReference>
<dbReference type="GO" id="GO:0004631">
    <property type="term" value="F:phosphomevalonate kinase activity"/>
    <property type="evidence" value="ECO:0000318"/>
    <property type="project" value="GO_Central"/>
</dbReference>
<keyword evidence="8" id="KW-0067">ATP-binding</keyword>
<evidence type="ECO:0000259" key="12">
    <source>
        <dbReference type="Pfam" id="PF00288"/>
    </source>
</evidence>
<dbReference type="FunFam" id="3.30.230.10:FF:000069">
    <property type="entry name" value="Probable phosphomevalonate kinase"/>
    <property type="match status" value="1"/>
</dbReference>
<evidence type="ECO:0000256" key="1">
    <source>
        <dbReference type="ARBA" id="ARBA00005017"/>
    </source>
</evidence>
<dbReference type="SUPFAM" id="SSF54211">
    <property type="entry name" value="Ribosomal protein S5 domain 2-like"/>
    <property type="match status" value="1"/>
</dbReference>
<dbReference type="AlphaFoldDB" id="A0A7I4E8D3"/>
<evidence type="ECO:0000256" key="9">
    <source>
        <dbReference type="ARBA" id="ARBA00022955"/>
    </source>
</evidence>
<dbReference type="EMBL" id="ABEU02000006">
    <property type="status" value="NOT_ANNOTATED_CDS"/>
    <property type="molecule type" value="Genomic_DNA"/>
</dbReference>
<keyword evidence="10" id="KW-0443">Lipid metabolism</keyword>
<reference evidence="13 14" key="2">
    <citation type="journal article" date="2018" name="Plant J.">
        <title>The Physcomitrella patens chromosome-scale assembly reveals moss genome structure and evolution.</title>
        <authorList>
            <person name="Lang D."/>
            <person name="Ullrich K.K."/>
            <person name="Murat F."/>
            <person name="Fuchs J."/>
            <person name="Jenkins J."/>
            <person name="Haas F.B."/>
            <person name="Piednoel M."/>
            <person name="Gundlach H."/>
            <person name="Van Bel M."/>
            <person name="Meyberg R."/>
            <person name="Vives C."/>
            <person name="Morata J."/>
            <person name="Symeonidi A."/>
            <person name="Hiss M."/>
            <person name="Muchero W."/>
            <person name="Kamisugi Y."/>
            <person name="Saleh O."/>
            <person name="Blanc G."/>
            <person name="Decker E.L."/>
            <person name="van Gessel N."/>
            <person name="Grimwood J."/>
            <person name="Hayes R.D."/>
            <person name="Graham S.W."/>
            <person name="Gunter L.E."/>
            <person name="McDaniel S.F."/>
            <person name="Hoernstein S.N.W."/>
            <person name="Larsson A."/>
            <person name="Li F.W."/>
            <person name="Perroud P.F."/>
            <person name="Phillips J."/>
            <person name="Ranjan P."/>
            <person name="Rokshar D.S."/>
            <person name="Rothfels C.J."/>
            <person name="Schneider L."/>
            <person name="Shu S."/>
            <person name="Stevenson D.W."/>
            <person name="Thummler F."/>
            <person name="Tillich M."/>
            <person name="Villarreal Aguilar J.C."/>
            <person name="Widiez T."/>
            <person name="Wong G.K."/>
            <person name="Wymore A."/>
            <person name="Zhang Y."/>
            <person name="Zimmer A.D."/>
            <person name="Quatrano R.S."/>
            <person name="Mayer K.F.X."/>
            <person name="Goodstein D."/>
            <person name="Casacuberta J.M."/>
            <person name="Vandepoele K."/>
            <person name="Reski R."/>
            <person name="Cuming A.C."/>
            <person name="Tuskan G.A."/>
            <person name="Maumus F."/>
            <person name="Salse J."/>
            <person name="Schmutz J."/>
            <person name="Rensing S.A."/>
        </authorList>
    </citation>
    <scope>NUCLEOTIDE SEQUENCE [LARGE SCALE GENOMIC DNA]</scope>
    <source>
        <strain evidence="13 14">cv. Gransden 2004</strain>
    </source>
</reference>
<dbReference type="InterPro" id="IPR006204">
    <property type="entry name" value="GHMP_kinase_N_dom"/>
</dbReference>
<dbReference type="PANTHER" id="PTHR31814:SF2">
    <property type="entry name" value="PHOSPHOMEVALONATE KINASE"/>
    <property type="match status" value="1"/>
</dbReference>
<keyword evidence="7" id="KW-0418">Kinase</keyword>
<dbReference type="EC" id="2.7.4.2" evidence="3"/>
<dbReference type="InterPro" id="IPR016005">
    <property type="entry name" value="Erg8"/>
</dbReference>
<dbReference type="FunCoup" id="A0A7I4E8D3">
    <property type="interactions" value="1164"/>
</dbReference>
<dbReference type="NCBIfam" id="TIGR01219">
    <property type="entry name" value="Pmev_kin_ERG8"/>
    <property type="match status" value="1"/>
</dbReference>
<evidence type="ECO:0000313" key="13">
    <source>
        <dbReference type="EnsemblPlants" id="Pp3c6_2460V3.2"/>
    </source>
</evidence>
<keyword evidence="11" id="KW-0753">Steroid metabolism</keyword>
<dbReference type="GO" id="GO:0010142">
    <property type="term" value="P:farnesyl diphosphate biosynthetic process, mevalonate pathway"/>
    <property type="evidence" value="ECO:0000318"/>
    <property type="project" value="GO_Central"/>
</dbReference>
<keyword evidence="14" id="KW-1185">Reference proteome</keyword>
<feature type="domain" description="GHMP kinase N-terminal" evidence="12">
    <location>
        <begin position="220"/>
        <end position="290"/>
    </location>
</feature>
<dbReference type="InterPro" id="IPR020568">
    <property type="entry name" value="Ribosomal_Su5_D2-typ_SF"/>
</dbReference>
<sequence>MGLRFRWLQLIAVDFYFAILPFCDRRRWWMKGFLIGWVGFRVVSAPGKVLITGAYLVLEQPHAGLVVSTSARFYAVVKPIHENLAPDSWSWSWSDVKVISPQLGTETDYKFSHRDLSLRRVSSEGSSSFVEQAVQLSVAAAKAGFTGASSEEREHFRDQLLQGLEITILGSNDFYSFRRQLEARGLPLTRSSLAALSAFSSISTNTQPGEDEIALPEVAKTGLGSSAAMTTAVVASLLQYFGRVDLPLHGAAKEDVETDLELVHSVAQAAHCAAQGKIGSGFDVSCAVYGSQRYVRFSPSVLSSVQASGRLITPLEIMKQVLAESWDGERLAYALPPGLMLVVGEPGFGGSHTPSMVGAVQAWRKRDPEKATPIWNALAEANLSVEKGLLHLKTVAGSGKFYENILESCSTSSADKWKILHGDTPGSLEVVMSLLETRQAFLQVRSLLRHVGEAAGVPIEPPSQTALLDATMEMDGVLLAGVPGAGGFDAVFAITIGSTVRDKLELEWSRRGVLSLSAQEDPSGVSLEKCDPREV</sequence>
<comment type="pathway">
    <text evidence="1">Isoprenoid biosynthesis; isopentenyl diphosphate biosynthesis via mevalonate pathway; isopentenyl diphosphate from (R)-mevalonate: step 2/3.</text>
</comment>
<accession>A0A7I4E8D3</accession>
<dbReference type="GO" id="GO:0005524">
    <property type="term" value="F:ATP binding"/>
    <property type="evidence" value="ECO:0007669"/>
    <property type="project" value="UniProtKB-KW"/>
</dbReference>
<reference evidence="13 14" key="1">
    <citation type="journal article" date="2008" name="Science">
        <title>The Physcomitrella genome reveals evolutionary insights into the conquest of land by plants.</title>
        <authorList>
            <person name="Rensing S."/>
            <person name="Lang D."/>
            <person name="Zimmer A."/>
            <person name="Terry A."/>
            <person name="Salamov A."/>
            <person name="Shapiro H."/>
            <person name="Nishiyama T."/>
            <person name="Perroud P.-F."/>
            <person name="Lindquist E."/>
            <person name="Kamisugi Y."/>
            <person name="Tanahashi T."/>
            <person name="Sakakibara K."/>
            <person name="Fujita T."/>
            <person name="Oishi K."/>
            <person name="Shin-I T."/>
            <person name="Kuroki Y."/>
            <person name="Toyoda A."/>
            <person name="Suzuki Y."/>
            <person name="Hashimoto A."/>
            <person name="Yamaguchi K."/>
            <person name="Sugano A."/>
            <person name="Kohara Y."/>
            <person name="Fujiyama A."/>
            <person name="Anterola A."/>
            <person name="Aoki S."/>
            <person name="Ashton N."/>
            <person name="Barbazuk W.B."/>
            <person name="Barker E."/>
            <person name="Bennetzen J."/>
            <person name="Bezanilla M."/>
            <person name="Blankenship R."/>
            <person name="Cho S.H."/>
            <person name="Dutcher S."/>
            <person name="Estelle M."/>
            <person name="Fawcett J.A."/>
            <person name="Gundlach H."/>
            <person name="Hanada K."/>
            <person name="Heyl A."/>
            <person name="Hicks K.A."/>
            <person name="Hugh J."/>
            <person name="Lohr M."/>
            <person name="Mayer K."/>
            <person name="Melkozernov A."/>
            <person name="Murata T."/>
            <person name="Nelson D."/>
            <person name="Pils B."/>
            <person name="Prigge M."/>
            <person name="Reiss B."/>
            <person name="Renner T."/>
            <person name="Rombauts S."/>
            <person name="Rushton P."/>
            <person name="Sanderfoot A."/>
            <person name="Schween G."/>
            <person name="Shiu S.-H."/>
            <person name="Stueber K."/>
            <person name="Theodoulou F.L."/>
            <person name="Tu H."/>
            <person name="Van de Peer Y."/>
            <person name="Verrier P.J."/>
            <person name="Waters E."/>
            <person name="Wood A."/>
            <person name="Yang L."/>
            <person name="Cove D."/>
            <person name="Cuming A."/>
            <person name="Hasebe M."/>
            <person name="Lucas S."/>
            <person name="Mishler D.B."/>
            <person name="Reski R."/>
            <person name="Grigoriev I."/>
            <person name="Quatrano R.S."/>
            <person name="Boore J.L."/>
        </authorList>
    </citation>
    <scope>NUCLEOTIDE SEQUENCE [LARGE SCALE GENOMIC DNA]</scope>
    <source>
        <strain evidence="13 14">cv. Gransden 2004</strain>
    </source>
</reference>
<evidence type="ECO:0000256" key="3">
    <source>
        <dbReference type="ARBA" id="ARBA00012958"/>
    </source>
</evidence>
<proteinExistence type="inferred from homology"/>
<evidence type="ECO:0000256" key="6">
    <source>
        <dbReference type="ARBA" id="ARBA00022741"/>
    </source>
</evidence>
<keyword evidence="5" id="KW-0808">Transferase</keyword>
<dbReference type="Gene3D" id="3.30.230.10">
    <property type="match status" value="1"/>
</dbReference>
<evidence type="ECO:0000256" key="2">
    <source>
        <dbReference type="ARBA" id="ARBA00006495"/>
    </source>
</evidence>
<comment type="similarity">
    <text evidence="2">Belongs to the GHMP kinase family. Mevalonate kinase subfamily.</text>
</comment>
<dbReference type="InterPro" id="IPR014721">
    <property type="entry name" value="Ribsml_uS5_D2-typ_fold_subgr"/>
</dbReference>
<evidence type="ECO:0000256" key="10">
    <source>
        <dbReference type="ARBA" id="ARBA00023098"/>
    </source>
</evidence>
<dbReference type="EnsemblPlants" id="Pp3c6_2460V3.2">
    <property type="protein sequence ID" value="Pp3c6_2460V3.2"/>
    <property type="gene ID" value="Pp3c6_2460"/>
</dbReference>
<dbReference type="Proteomes" id="UP000006727">
    <property type="component" value="Chromosome 6"/>
</dbReference>
<organism evidence="13 14">
    <name type="scientific">Physcomitrium patens</name>
    <name type="common">Spreading-leaved earth moss</name>
    <name type="synonym">Physcomitrella patens</name>
    <dbReference type="NCBI Taxonomy" id="3218"/>
    <lineage>
        <taxon>Eukaryota</taxon>
        <taxon>Viridiplantae</taxon>
        <taxon>Streptophyta</taxon>
        <taxon>Embryophyta</taxon>
        <taxon>Bryophyta</taxon>
        <taxon>Bryophytina</taxon>
        <taxon>Bryopsida</taxon>
        <taxon>Funariidae</taxon>
        <taxon>Funariales</taxon>
        <taxon>Funariaceae</taxon>
        <taxon>Physcomitrium</taxon>
    </lineage>
</organism>
<keyword evidence="6" id="KW-0547">Nucleotide-binding</keyword>
<evidence type="ECO:0000313" key="14">
    <source>
        <dbReference type="Proteomes" id="UP000006727"/>
    </source>
</evidence>
<protein>
    <recommendedName>
        <fullName evidence="3">phosphomevalonate kinase</fullName>
        <ecNumber evidence="3">2.7.4.2</ecNumber>
    </recommendedName>
</protein>
<dbReference type="Gramene" id="Pp3c6_2460V3.2">
    <property type="protein sequence ID" value="Pp3c6_2460V3.2"/>
    <property type="gene ID" value="Pp3c6_2460"/>
</dbReference>
<dbReference type="InterPro" id="IPR035102">
    <property type="entry name" value="Phosphomevalonate_kinase"/>
</dbReference>
<gene>
    <name evidence="13" type="primary">LOC112283074</name>
</gene>
<dbReference type="Pfam" id="PF00288">
    <property type="entry name" value="GHMP_kinases_N"/>
    <property type="match status" value="1"/>
</dbReference>
<evidence type="ECO:0000256" key="8">
    <source>
        <dbReference type="ARBA" id="ARBA00022840"/>
    </source>
</evidence>
<dbReference type="Gene3D" id="3.30.70.890">
    <property type="entry name" value="GHMP kinase, C-terminal domain"/>
    <property type="match status" value="1"/>
</dbReference>
<dbReference type="InParanoid" id="A0A7I4E8D3"/>
<evidence type="ECO:0000256" key="7">
    <source>
        <dbReference type="ARBA" id="ARBA00022777"/>
    </source>
</evidence>
<evidence type="ECO:0000256" key="11">
    <source>
        <dbReference type="ARBA" id="ARBA00023221"/>
    </source>
</evidence>
<keyword evidence="4" id="KW-0444">Lipid biosynthesis</keyword>
<dbReference type="InterPro" id="IPR036554">
    <property type="entry name" value="GHMP_kinase_C_sf"/>
</dbReference>
<dbReference type="GO" id="GO:0019287">
    <property type="term" value="P:isopentenyl diphosphate biosynthetic process, mevalonate pathway"/>
    <property type="evidence" value="ECO:0000318"/>
    <property type="project" value="GO_Central"/>
</dbReference>
<dbReference type="GO" id="GO:0005777">
    <property type="term" value="C:peroxisome"/>
    <property type="evidence" value="ECO:0000318"/>
    <property type="project" value="GO_Central"/>
</dbReference>
<dbReference type="PANTHER" id="PTHR31814">
    <property type="match status" value="1"/>
</dbReference>
<name>A0A7I4E8D3_PHYPA</name>
<dbReference type="UniPathway" id="UPA00057">
    <property type="reaction ID" value="UER00099"/>
</dbReference>
<dbReference type="GO" id="GO:0006694">
    <property type="term" value="P:steroid biosynthetic process"/>
    <property type="evidence" value="ECO:0007669"/>
    <property type="project" value="UniProtKB-KW"/>
</dbReference>
<reference evidence="13" key="3">
    <citation type="submission" date="2020-12" db="UniProtKB">
        <authorList>
            <consortium name="EnsemblPlants"/>
        </authorList>
    </citation>
    <scope>IDENTIFICATION</scope>
</reference>
<evidence type="ECO:0000256" key="4">
    <source>
        <dbReference type="ARBA" id="ARBA00022516"/>
    </source>
</evidence>
<keyword evidence="9" id="KW-0752">Steroid biosynthesis</keyword>